<dbReference type="Pfam" id="PF21366">
    <property type="entry name" value="TRAFD1-XIAF1_ZnF"/>
    <property type="match status" value="1"/>
</dbReference>
<comment type="caution">
    <text evidence="6">The sequence shown here is derived from an EMBL/GenBank/DDBJ whole genome shotgun (WGS) entry which is preliminary data.</text>
</comment>
<dbReference type="AlphaFoldDB" id="A0AAV7XM84"/>
<name>A0AAV7XM84_9NEOP</name>
<keyword evidence="7" id="KW-1185">Reference proteome</keyword>
<proteinExistence type="predicted"/>
<evidence type="ECO:0000256" key="3">
    <source>
        <dbReference type="ARBA" id="ARBA00022833"/>
    </source>
</evidence>
<dbReference type="InterPro" id="IPR013083">
    <property type="entry name" value="Znf_RING/FYVE/PHD"/>
</dbReference>
<dbReference type="Gene3D" id="3.30.40.10">
    <property type="entry name" value="Zinc/RING finger domain, C3HC4 (zinc finger)"/>
    <property type="match status" value="2"/>
</dbReference>
<evidence type="ECO:0000313" key="6">
    <source>
        <dbReference type="EMBL" id="KAJ1526308.1"/>
    </source>
</evidence>
<sequence>MILSSQRPIAASNFVTHSVHCQRNLTKCEKCGEAVPRSSMEEHEAEFHVKVNCPDCRVSVEKPLLDAHKKTSCRSRQQGCPYCELDLPASEMYEHKNYCGSRTKKCEDCGEYVMLKYEQLHLESNHGFLKLDDEPGPTATWIKNDLESANSRSAKSNNNKKPQLNTGKFDNSDDDDVEEIPNLFANLMKKKKVVGTTPLYPGVAYPLSGGPQRVVSRSPPPYQDVPDESSDLVALPCEFCEAMIPVNQLILHQTACRMDITSLGKQTKKVETGKLKPNFAAYPNDKGTDFVVEENNFESNAYDDVLDWRREENPELFDIRRNAIDEGTVDVRRNDLTGTSYDVYRNSIGGTETFRQDSDDADVYLPCEFCSDGYPPSLLLEHQNVCEYHPKNVPDGAAHAWSDPQEGAAGRPSGILEALRARKFDVKDSDQHSNGSISILGARGKSNIDSYNDLRGNFTVASEWSDDSDSRPTSATGAIPKQKAGKPSFPRVYFV</sequence>
<keyword evidence="1" id="KW-0479">Metal-binding</keyword>
<keyword evidence="3" id="KW-0862">Zinc</keyword>
<feature type="region of interest" description="Disordered" evidence="4">
    <location>
        <begin position="462"/>
        <end position="495"/>
    </location>
</feature>
<evidence type="ECO:0000256" key="2">
    <source>
        <dbReference type="ARBA" id="ARBA00022771"/>
    </source>
</evidence>
<keyword evidence="2" id="KW-0863">Zinc-finger</keyword>
<evidence type="ECO:0000256" key="4">
    <source>
        <dbReference type="SAM" id="MobiDB-lite"/>
    </source>
</evidence>
<dbReference type="GO" id="GO:0005739">
    <property type="term" value="C:mitochondrion"/>
    <property type="evidence" value="ECO:0007669"/>
    <property type="project" value="TreeGrafter"/>
</dbReference>
<evidence type="ECO:0000259" key="5">
    <source>
        <dbReference type="Pfam" id="PF21366"/>
    </source>
</evidence>
<reference evidence="6" key="1">
    <citation type="submission" date="2022-12" db="EMBL/GenBank/DDBJ databases">
        <title>Chromosome-level genome assembly of the bean flower thrips Megalurothrips usitatus.</title>
        <authorList>
            <person name="Ma L."/>
            <person name="Liu Q."/>
            <person name="Li H."/>
            <person name="Cai W."/>
        </authorList>
    </citation>
    <scope>NUCLEOTIDE SEQUENCE</scope>
    <source>
        <strain evidence="6">Cailab_2022a</strain>
    </source>
</reference>
<dbReference type="GO" id="GO:0008270">
    <property type="term" value="F:zinc ion binding"/>
    <property type="evidence" value="ECO:0007669"/>
    <property type="project" value="UniProtKB-KW"/>
</dbReference>
<gene>
    <name evidence="6" type="ORF">ONE63_009459</name>
</gene>
<protein>
    <recommendedName>
        <fullName evidence="5">TRAFD1/XAF1 zinc finger domain-containing protein</fullName>
    </recommendedName>
</protein>
<dbReference type="Proteomes" id="UP001075354">
    <property type="component" value="Chromosome 7"/>
</dbReference>
<evidence type="ECO:0000313" key="7">
    <source>
        <dbReference type="Proteomes" id="UP001075354"/>
    </source>
</evidence>
<organism evidence="6 7">
    <name type="scientific">Megalurothrips usitatus</name>
    <name type="common">bean blossom thrips</name>
    <dbReference type="NCBI Taxonomy" id="439358"/>
    <lineage>
        <taxon>Eukaryota</taxon>
        <taxon>Metazoa</taxon>
        <taxon>Ecdysozoa</taxon>
        <taxon>Arthropoda</taxon>
        <taxon>Hexapoda</taxon>
        <taxon>Insecta</taxon>
        <taxon>Pterygota</taxon>
        <taxon>Neoptera</taxon>
        <taxon>Paraneoptera</taxon>
        <taxon>Thysanoptera</taxon>
        <taxon>Terebrantia</taxon>
        <taxon>Thripoidea</taxon>
        <taxon>Thripidae</taxon>
        <taxon>Megalurothrips</taxon>
    </lineage>
</organism>
<dbReference type="PANTHER" id="PTHR16295">
    <property type="entry name" value="TRAF-TYPE ZINC FINGER PROTEIN-RELATED"/>
    <property type="match status" value="1"/>
</dbReference>
<feature type="region of interest" description="Disordered" evidence="4">
    <location>
        <begin position="147"/>
        <end position="175"/>
    </location>
</feature>
<dbReference type="InterPro" id="IPR049439">
    <property type="entry name" value="TRAFD1-XIAF1_Znf"/>
</dbReference>
<dbReference type="PANTHER" id="PTHR16295:SF10">
    <property type="entry name" value="EXPRESSED PROTEIN"/>
    <property type="match status" value="1"/>
</dbReference>
<dbReference type="InterPro" id="IPR051986">
    <property type="entry name" value="Innate_Immune_Apopt_Reg"/>
</dbReference>
<accession>A0AAV7XM84</accession>
<feature type="domain" description="TRAFD1/XAF1 zinc finger" evidence="5">
    <location>
        <begin position="87"/>
        <end position="117"/>
    </location>
</feature>
<dbReference type="EMBL" id="JAPTSV010000007">
    <property type="protein sequence ID" value="KAJ1526308.1"/>
    <property type="molecule type" value="Genomic_DNA"/>
</dbReference>
<feature type="compositionally biased region" description="Low complexity" evidence="4">
    <location>
        <begin position="148"/>
        <end position="161"/>
    </location>
</feature>
<evidence type="ECO:0000256" key="1">
    <source>
        <dbReference type="ARBA" id="ARBA00022723"/>
    </source>
</evidence>